<evidence type="ECO:0000256" key="7">
    <source>
        <dbReference type="RuleBase" id="RU004326"/>
    </source>
</evidence>
<dbReference type="GO" id="GO:0000287">
    <property type="term" value="F:magnesium ion binding"/>
    <property type="evidence" value="ECO:0007669"/>
    <property type="project" value="InterPro"/>
</dbReference>
<gene>
    <name evidence="13" type="ORF">AN277_0200860</name>
    <name evidence="14" type="ORF">I6G21_06920</name>
</gene>
<dbReference type="GeneID" id="61263112"/>
<keyword evidence="3" id="KW-0597">Phosphoprotein</keyword>
<evidence type="ECO:0000256" key="3">
    <source>
        <dbReference type="ARBA" id="ARBA00022553"/>
    </source>
</evidence>
<evidence type="ECO:0000256" key="1">
    <source>
        <dbReference type="ARBA" id="ARBA00001946"/>
    </source>
</evidence>
<keyword evidence="5 7" id="KW-0460">Magnesium</keyword>
<dbReference type="InterPro" id="IPR005846">
    <property type="entry name" value="A-D-PHexomutase_a/b/a-III"/>
</dbReference>
<dbReference type="PATRIC" id="fig|37923.10.peg.1471"/>
<dbReference type="GO" id="GO:0008973">
    <property type="term" value="F:phosphopentomutase activity"/>
    <property type="evidence" value="ECO:0007669"/>
    <property type="project" value="TreeGrafter"/>
</dbReference>
<sequence length="582" mass="61846">MSDLAALTEQVEGWVESDPDPETQRELLDLLSRAEDDPAAARELTERFSGTLGFGTAGLRAALGAGPMRMNRVVVAKAAHGLAAYLTGRAEEESWGAPRAVIGYDARRKSQVFARDTAAIFTAAEIDAYLLPLPLPTPVLAWALRLLKADVGVMVTASHNPAQDNGYKVYLGGHAVDAAGDGAQIVPPYDAEIARCIEAAPDADRIPRADEGWTVLPERIARDYEHQVCDLLPGFAPSRRDLSVVLTPMHGVGGEVASMALSRCGFDQLSVVPEQALPDPAFPTVAFPNPEEPGAMDLALRLAETRGADLVIANDPDADRAAFAIPIPADRAQGVGRISPVAPDWRILRGDEIGAILGQVMLERIPAGQAQSAAFASSIVSSRLLGAMAAARGVRHVQTLTGFKWISRVPGLVYGYEEALGYCVAPQLARDKDGISAALLLADCADRLKGQGRTLLDVLDRLHTEHGVHATDQLSVRVAQLELIREMMLRLRAQTPRQLAGSPVVAVEDLRDGLAGLPPTDALRLLTGDGSRVIVRPSGTEPKLKCYLETVEPVSGDLPAARARAAERLAAVRADVAAALGI</sequence>
<dbReference type="Proteomes" id="UP000053171">
    <property type="component" value="Unassembled WGS sequence"/>
</dbReference>
<evidence type="ECO:0000259" key="11">
    <source>
        <dbReference type="Pfam" id="PF02879"/>
    </source>
</evidence>
<organism evidence="13 15">
    <name type="scientific">Rothia kristinae</name>
    <dbReference type="NCBI Taxonomy" id="37923"/>
    <lineage>
        <taxon>Bacteria</taxon>
        <taxon>Bacillati</taxon>
        <taxon>Actinomycetota</taxon>
        <taxon>Actinomycetes</taxon>
        <taxon>Micrococcales</taxon>
        <taxon>Micrococcaceae</taxon>
        <taxon>Rothia</taxon>
    </lineage>
</organism>
<dbReference type="PANTHER" id="PTHR45745:SF1">
    <property type="entry name" value="PHOSPHOGLUCOMUTASE 2B-RELATED"/>
    <property type="match status" value="1"/>
</dbReference>
<dbReference type="PROSITE" id="PS00710">
    <property type="entry name" value="PGM_PMM"/>
    <property type="match status" value="1"/>
</dbReference>
<feature type="domain" description="Alpha-D-phosphohexomutase alpha/beta/alpha" evidence="10">
    <location>
        <begin position="53"/>
        <end position="198"/>
    </location>
</feature>
<dbReference type="SUPFAM" id="SSF53738">
    <property type="entry name" value="Phosphoglucomutase, first 3 domains"/>
    <property type="match status" value="3"/>
</dbReference>
<dbReference type="InterPro" id="IPR005845">
    <property type="entry name" value="A-D-PHexomutase_a/b/a-II"/>
</dbReference>
<reference evidence="13 15" key="3">
    <citation type="submission" date="2016-06" db="EMBL/GenBank/DDBJ databases">
        <title>Identification of putative biosynthetic pathways for the production of bioactive secondary metabolites by the marine actinomycete Kocuria kristinae RUTW2-3.</title>
        <authorList>
            <person name="Waterworth S.C."/>
            <person name="Walmsley T.A."/>
            <person name="Matongo T."/>
            <person name="Davies-Coleman M.T."/>
            <person name="Dorrington R.A."/>
        </authorList>
    </citation>
    <scope>NUCLEOTIDE SEQUENCE [LARGE SCALE GENOMIC DNA]</scope>
    <source>
        <strain evidence="15">RuSp02-3</strain>
        <strain evidence="13">RUTW2-3</strain>
    </source>
</reference>
<feature type="region of interest" description="Disordered" evidence="8">
    <location>
        <begin position="1"/>
        <end position="22"/>
    </location>
</feature>
<evidence type="ECO:0000256" key="6">
    <source>
        <dbReference type="ARBA" id="ARBA00023235"/>
    </source>
</evidence>
<dbReference type="InterPro" id="IPR005843">
    <property type="entry name" value="A-D-PHexomutase_C"/>
</dbReference>
<keyword evidence="15" id="KW-1185">Reference proteome</keyword>
<dbReference type="Pfam" id="PF02879">
    <property type="entry name" value="PGM_PMM_II"/>
    <property type="match status" value="1"/>
</dbReference>
<feature type="domain" description="Alpha-D-phosphohexomutase C-terminal" evidence="9">
    <location>
        <begin position="505"/>
        <end position="551"/>
    </location>
</feature>
<dbReference type="SUPFAM" id="SSF55957">
    <property type="entry name" value="Phosphoglucomutase, C-terminal domain"/>
    <property type="match status" value="1"/>
</dbReference>
<dbReference type="InterPro" id="IPR005844">
    <property type="entry name" value="A-D-PHexomutase_a/b/a-I"/>
</dbReference>
<evidence type="ECO:0000256" key="4">
    <source>
        <dbReference type="ARBA" id="ARBA00022723"/>
    </source>
</evidence>
<evidence type="ECO:0000259" key="12">
    <source>
        <dbReference type="Pfam" id="PF02880"/>
    </source>
</evidence>
<dbReference type="KEGG" id="rkr:I6G21_06920"/>
<feature type="domain" description="Alpha-D-phosphohexomutase alpha/beta/alpha" evidence="12">
    <location>
        <begin position="350"/>
        <end position="459"/>
    </location>
</feature>
<dbReference type="RefSeq" id="WP_055684371.1">
    <property type="nucleotide sequence ID" value="NZ_CP065738.1"/>
</dbReference>
<dbReference type="Pfam" id="PF00408">
    <property type="entry name" value="PGM_PMM_IV"/>
    <property type="match status" value="1"/>
</dbReference>
<evidence type="ECO:0000313" key="16">
    <source>
        <dbReference type="Proteomes" id="UP000594975"/>
    </source>
</evidence>
<evidence type="ECO:0000256" key="2">
    <source>
        <dbReference type="ARBA" id="ARBA00010231"/>
    </source>
</evidence>
<dbReference type="AlphaFoldDB" id="A0A0Q2XIR1"/>
<accession>A0A0Q2XIR1</accession>
<feature type="domain" description="Alpha-D-phosphohexomutase alpha/beta/alpha" evidence="11">
    <location>
        <begin position="236"/>
        <end position="324"/>
    </location>
</feature>
<dbReference type="CDD" id="cd05799">
    <property type="entry name" value="PGM2"/>
    <property type="match status" value="1"/>
</dbReference>
<name>A0A0Q2XIR1_9MICC</name>
<keyword evidence="4 7" id="KW-0479">Metal-binding</keyword>
<keyword evidence="6" id="KW-0413">Isomerase</keyword>
<dbReference type="InterPro" id="IPR016055">
    <property type="entry name" value="A-D-PHexomutase_a/b/a-I/II/III"/>
</dbReference>
<evidence type="ECO:0000313" key="14">
    <source>
        <dbReference type="EMBL" id="QPT53040.1"/>
    </source>
</evidence>
<protein>
    <submittedName>
        <fullName evidence="14">Phospho-sugar mutase</fullName>
    </submittedName>
    <submittedName>
        <fullName evidence="13">Phosphomannomutase</fullName>
    </submittedName>
</protein>
<dbReference type="Proteomes" id="UP000594975">
    <property type="component" value="Chromosome"/>
</dbReference>
<dbReference type="PRINTS" id="PR00509">
    <property type="entry name" value="PGMPMM"/>
</dbReference>
<dbReference type="GO" id="GO:0005975">
    <property type="term" value="P:carbohydrate metabolic process"/>
    <property type="evidence" value="ECO:0007669"/>
    <property type="project" value="InterPro"/>
</dbReference>
<dbReference type="PANTHER" id="PTHR45745">
    <property type="entry name" value="PHOSPHOMANNOMUTASE 45A"/>
    <property type="match status" value="1"/>
</dbReference>
<dbReference type="Pfam" id="PF02880">
    <property type="entry name" value="PGM_PMM_III"/>
    <property type="match status" value="1"/>
</dbReference>
<comment type="similarity">
    <text evidence="2 7">Belongs to the phosphohexose mutase family.</text>
</comment>
<comment type="cofactor">
    <cofactor evidence="1">
        <name>Mg(2+)</name>
        <dbReference type="ChEBI" id="CHEBI:18420"/>
    </cofactor>
</comment>
<dbReference type="Gene3D" id="3.40.120.10">
    <property type="entry name" value="Alpha-D-Glucose-1,6-Bisphosphate, subunit A, domain 3"/>
    <property type="match status" value="3"/>
</dbReference>
<evidence type="ECO:0000256" key="5">
    <source>
        <dbReference type="ARBA" id="ARBA00022842"/>
    </source>
</evidence>
<dbReference type="InterPro" id="IPR036900">
    <property type="entry name" value="A-D-PHexomutase_C_sf"/>
</dbReference>
<evidence type="ECO:0000313" key="13">
    <source>
        <dbReference type="EMBL" id="OAX52947.1"/>
    </source>
</evidence>
<proteinExistence type="inferred from homology"/>
<dbReference type="InterPro" id="IPR016066">
    <property type="entry name" value="A-D-PHexomutase_CS"/>
</dbReference>
<dbReference type="Gene3D" id="3.30.310.50">
    <property type="entry name" value="Alpha-D-phosphohexomutase, C-terminal domain"/>
    <property type="match status" value="1"/>
</dbReference>
<dbReference type="Pfam" id="PF02878">
    <property type="entry name" value="PGM_PMM_I"/>
    <property type="match status" value="1"/>
</dbReference>
<dbReference type="EMBL" id="CP065738">
    <property type="protein sequence ID" value="QPT53040.1"/>
    <property type="molecule type" value="Genomic_DNA"/>
</dbReference>
<evidence type="ECO:0000259" key="10">
    <source>
        <dbReference type="Pfam" id="PF02878"/>
    </source>
</evidence>
<dbReference type="EMBL" id="LJBJ02000001">
    <property type="protein sequence ID" value="OAX52947.1"/>
    <property type="molecule type" value="Genomic_DNA"/>
</dbReference>
<dbReference type="InterPro" id="IPR005841">
    <property type="entry name" value="Alpha-D-phosphohexomutase_SF"/>
</dbReference>
<evidence type="ECO:0000256" key="8">
    <source>
        <dbReference type="SAM" id="MobiDB-lite"/>
    </source>
</evidence>
<reference evidence="15" key="2">
    <citation type="submission" date="2016-04" db="EMBL/GenBank/DDBJ databases">
        <authorList>
            <person name="Waterworth S."/>
            <person name="Matcher G."/>
        </authorList>
    </citation>
    <scope>NUCLEOTIDE SEQUENCE [LARGE SCALE GENOMIC DNA]</scope>
    <source>
        <strain evidence="15">RuSp02-3</strain>
    </source>
</reference>
<evidence type="ECO:0000259" key="9">
    <source>
        <dbReference type="Pfam" id="PF00408"/>
    </source>
</evidence>
<reference evidence="14 16" key="4">
    <citation type="submission" date="2020-12" db="EMBL/GenBank/DDBJ databases">
        <title>FDA dAtabase for Regulatory Grade micrObial Sequences (FDA-ARGOS): Supporting development and validation of Infectious Disease Dx tests.</title>
        <authorList>
            <person name="Sproer C."/>
            <person name="Gronow S."/>
            <person name="Severitt S."/>
            <person name="Schroder I."/>
            <person name="Tallon L."/>
            <person name="Sadzewicz L."/>
            <person name="Zhao X."/>
            <person name="Boylan J."/>
            <person name="Ott S."/>
            <person name="Bowen H."/>
            <person name="Vavikolanu K."/>
            <person name="Mehta A."/>
            <person name="Aluvathingal J."/>
            <person name="Nadendla S."/>
            <person name="Lowell S."/>
            <person name="Myers T."/>
            <person name="Yan Y."/>
            <person name="Sichtig H."/>
        </authorList>
    </citation>
    <scope>NUCLEOTIDE SEQUENCE [LARGE SCALE GENOMIC DNA]</scope>
    <source>
        <strain evidence="14 16">FDAARGOS_864</strain>
    </source>
</reference>
<reference evidence="13" key="1">
    <citation type="submission" date="2016-04" db="EMBL/GenBank/DDBJ databases">
        <authorList>
            <person name="Evans L.H."/>
            <person name="Alamgir A."/>
            <person name="Owens N."/>
            <person name="Weber N.D."/>
            <person name="Virtaneva K."/>
            <person name="Barbian K."/>
            <person name="Babar A."/>
            <person name="Rosenke K."/>
        </authorList>
    </citation>
    <scope>NUCLEOTIDE SEQUENCE [LARGE SCALE GENOMIC DNA]</scope>
    <source>
        <strain evidence="13">RUTW2-3</strain>
    </source>
</reference>
<evidence type="ECO:0000313" key="15">
    <source>
        <dbReference type="Proteomes" id="UP000053171"/>
    </source>
</evidence>
<dbReference type="GO" id="GO:0006166">
    <property type="term" value="P:purine ribonucleoside salvage"/>
    <property type="evidence" value="ECO:0007669"/>
    <property type="project" value="TreeGrafter"/>
</dbReference>